<dbReference type="Proteomes" id="UP000502433">
    <property type="component" value="Chromosome"/>
</dbReference>
<gene>
    <name evidence="1" type="ORF">HGD76_20820</name>
</gene>
<accession>A0A6H2C4X0</accession>
<sequence>MVKKVGQHKISKKSASLVEWLKLIEKLGFYGTMALLKMLFQQKQRLFLK</sequence>
<dbReference type="RefSeq" id="WP_168696901.1">
    <property type="nucleotide sequence ID" value="NZ_CP051206.1"/>
</dbReference>
<dbReference type="KEGG" id="dfs:HGD76_20820"/>
<proteinExistence type="predicted"/>
<evidence type="ECO:0000313" key="2">
    <source>
        <dbReference type="Proteomes" id="UP000502433"/>
    </source>
</evidence>
<protein>
    <submittedName>
        <fullName evidence="1">Uncharacterized protein</fullName>
    </submittedName>
</protein>
<reference evidence="1 2" key="1">
    <citation type="submission" date="2020-04" db="EMBL/GenBank/DDBJ databases">
        <title>Genome-Wide Identification of 5-Methylcytosine Sites in Bacterial Genomes By High-Throughput Sequencing of MspJI Restriction Fragments.</title>
        <authorList>
            <person name="Wu V."/>
        </authorList>
    </citation>
    <scope>NUCLEOTIDE SEQUENCE [LARGE SCALE GENOMIC DNA]</scope>
    <source>
        <strain evidence="1 2">CCAP 1403/13f</strain>
    </source>
</reference>
<name>A0A6H2C4X0_DOLFA</name>
<dbReference type="EMBL" id="CP051206">
    <property type="protein sequence ID" value="QJB46256.1"/>
    <property type="molecule type" value="Genomic_DNA"/>
</dbReference>
<organism evidence="1 2">
    <name type="scientific">Dolichospermum flos-aquae CCAP 1403/13F</name>
    <dbReference type="NCBI Taxonomy" id="315271"/>
    <lineage>
        <taxon>Bacteria</taxon>
        <taxon>Bacillati</taxon>
        <taxon>Cyanobacteriota</taxon>
        <taxon>Cyanophyceae</taxon>
        <taxon>Nostocales</taxon>
        <taxon>Aphanizomenonaceae</taxon>
        <taxon>Dolichospermum</taxon>
    </lineage>
</organism>
<evidence type="ECO:0000313" key="1">
    <source>
        <dbReference type="EMBL" id="QJB46256.1"/>
    </source>
</evidence>
<reference evidence="1 2" key="2">
    <citation type="submission" date="2020-04" db="EMBL/GenBank/DDBJ databases">
        <authorList>
            <person name="Fomenkov A."/>
            <person name="Anton B.P."/>
            <person name="Roberts R.J."/>
        </authorList>
    </citation>
    <scope>NUCLEOTIDE SEQUENCE [LARGE SCALE GENOMIC DNA]</scope>
    <source>
        <strain evidence="1 2">CCAP 1403/13f</strain>
    </source>
</reference>
<dbReference type="AlphaFoldDB" id="A0A6H2C4X0"/>